<organism evidence="2">
    <name type="scientific">Brassica cretica</name>
    <name type="common">Mustard</name>
    <dbReference type="NCBI Taxonomy" id="69181"/>
    <lineage>
        <taxon>Eukaryota</taxon>
        <taxon>Viridiplantae</taxon>
        <taxon>Streptophyta</taxon>
        <taxon>Embryophyta</taxon>
        <taxon>Tracheophyta</taxon>
        <taxon>Spermatophyta</taxon>
        <taxon>Magnoliopsida</taxon>
        <taxon>eudicotyledons</taxon>
        <taxon>Gunneridae</taxon>
        <taxon>Pentapetalae</taxon>
        <taxon>rosids</taxon>
        <taxon>malvids</taxon>
        <taxon>Brassicales</taxon>
        <taxon>Brassicaceae</taxon>
        <taxon>Brassiceae</taxon>
        <taxon>Brassica</taxon>
    </lineage>
</organism>
<comment type="caution">
    <text evidence="2">The sequence shown here is derived from an EMBL/GenBank/DDBJ whole genome shotgun (WGS) entry which is preliminary data.</text>
</comment>
<protein>
    <submittedName>
        <fullName evidence="2">Uncharacterized protein</fullName>
    </submittedName>
</protein>
<evidence type="ECO:0000256" key="1">
    <source>
        <dbReference type="SAM" id="MobiDB-lite"/>
    </source>
</evidence>
<evidence type="ECO:0000313" key="2">
    <source>
        <dbReference type="EMBL" id="KAF2593773.1"/>
    </source>
</evidence>
<feature type="compositionally biased region" description="Polar residues" evidence="1">
    <location>
        <begin position="148"/>
        <end position="161"/>
    </location>
</feature>
<gene>
    <name evidence="2" type="ORF">F2Q70_00043528</name>
</gene>
<dbReference type="AlphaFoldDB" id="A0A8S9KK81"/>
<dbReference type="EMBL" id="QGKY02000164">
    <property type="protein sequence ID" value="KAF2593773.1"/>
    <property type="molecule type" value="Genomic_DNA"/>
</dbReference>
<proteinExistence type="predicted"/>
<sequence length="171" mass="18935">MQVLDRAGFSKELVRGSEDLERRREVAPAGSNLNTARSRGRSGLSRSGNDVPKRHPDVSRLLVIWERRPGATCRGRSTAGSVYSPSPIHHFLSSKARLGKAYLSSWVVKLMVPMVKKTKRKLNAEKQEAERKESALRGKALASEPAGSGTQRTSRQQTLATKKSKDQEKRA</sequence>
<name>A0A8S9KK81_BRACR</name>
<reference evidence="2" key="1">
    <citation type="submission" date="2019-12" db="EMBL/GenBank/DDBJ databases">
        <title>Genome sequencing and annotation of Brassica cretica.</title>
        <authorList>
            <person name="Studholme D.J."/>
            <person name="Sarris P.F."/>
        </authorList>
    </citation>
    <scope>NUCLEOTIDE SEQUENCE</scope>
    <source>
        <strain evidence="2">PFS-102/07</strain>
        <tissue evidence="2">Leaf</tissue>
    </source>
</reference>
<feature type="compositionally biased region" description="Basic and acidic residues" evidence="1">
    <location>
        <begin position="122"/>
        <end position="136"/>
    </location>
</feature>
<feature type="region of interest" description="Disordered" evidence="1">
    <location>
        <begin position="122"/>
        <end position="171"/>
    </location>
</feature>
<feature type="region of interest" description="Disordered" evidence="1">
    <location>
        <begin position="20"/>
        <end position="55"/>
    </location>
</feature>
<accession>A0A8S9KK81</accession>